<feature type="region of interest" description="Disordered" evidence="1">
    <location>
        <begin position="436"/>
        <end position="458"/>
    </location>
</feature>
<feature type="region of interest" description="Disordered" evidence="1">
    <location>
        <begin position="509"/>
        <end position="556"/>
    </location>
</feature>
<feature type="compositionally biased region" description="Low complexity" evidence="1">
    <location>
        <begin position="123"/>
        <end position="136"/>
    </location>
</feature>
<feature type="compositionally biased region" description="Basic residues" evidence="1">
    <location>
        <begin position="207"/>
        <end position="219"/>
    </location>
</feature>
<reference evidence="3" key="1">
    <citation type="submission" date="2021-07" db="EMBL/GenBank/DDBJ databases">
        <title>Draft genome of Mortierella alpina, strain LL118, isolated from an aspen leaf litter sample.</title>
        <authorList>
            <person name="Yang S."/>
            <person name="Vinatzer B.A."/>
        </authorList>
    </citation>
    <scope>NUCLEOTIDE SEQUENCE</scope>
    <source>
        <strain evidence="3">LL118</strain>
    </source>
</reference>
<dbReference type="GO" id="GO:0005737">
    <property type="term" value="C:cytoplasm"/>
    <property type="evidence" value="ECO:0007669"/>
    <property type="project" value="TreeGrafter"/>
</dbReference>
<accession>A0A9P8A3P8</accession>
<name>A0A9P8A3P8_MORAP</name>
<feature type="region of interest" description="Disordered" evidence="1">
    <location>
        <begin position="1"/>
        <end position="22"/>
    </location>
</feature>
<organism evidence="3 4">
    <name type="scientific">Mortierella alpina</name>
    <name type="common">Oleaginous fungus</name>
    <name type="synonym">Mortierella renispora</name>
    <dbReference type="NCBI Taxonomy" id="64518"/>
    <lineage>
        <taxon>Eukaryota</taxon>
        <taxon>Fungi</taxon>
        <taxon>Fungi incertae sedis</taxon>
        <taxon>Mucoromycota</taxon>
        <taxon>Mortierellomycotina</taxon>
        <taxon>Mortierellomycetes</taxon>
        <taxon>Mortierellales</taxon>
        <taxon>Mortierellaceae</taxon>
        <taxon>Mortierella</taxon>
    </lineage>
</organism>
<feature type="compositionally biased region" description="Polar residues" evidence="1">
    <location>
        <begin position="69"/>
        <end position="88"/>
    </location>
</feature>
<dbReference type="Proteomes" id="UP000717515">
    <property type="component" value="Unassembled WGS sequence"/>
</dbReference>
<feature type="compositionally biased region" description="Basic and acidic residues" evidence="1">
    <location>
        <begin position="819"/>
        <end position="833"/>
    </location>
</feature>
<protein>
    <recommendedName>
        <fullName evidence="2">Myb-like domain-containing protein</fullName>
    </recommendedName>
</protein>
<feature type="compositionally biased region" description="Low complexity" evidence="1">
    <location>
        <begin position="172"/>
        <end position="196"/>
    </location>
</feature>
<comment type="caution">
    <text evidence="3">The sequence shown here is derived from an EMBL/GenBank/DDBJ whole genome shotgun (WGS) entry which is preliminary data.</text>
</comment>
<dbReference type="InterPro" id="IPR001005">
    <property type="entry name" value="SANT/Myb"/>
</dbReference>
<feature type="region of interest" description="Disordered" evidence="1">
    <location>
        <begin position="607"/>
        <end position="631"/>
    </location>
</feature>
<feature type="domain" description="Myb-like" evidence="2">
    <location>
        <begin position="675"/>
        <end position="728"/>
    </location>
</feature>
<feature type="region of interest" description="Disordered" evidence="1">
    <location>
        <begin position="795"/>
        <end position="833"/>
    </location>
</feature>
<dbReference type="PANTHER" id="PTHR15326">
    <property type="entry name" value="SPERMATOGENESIS-ASSOCIATED PROTEIN 2/TAMOZHENNIC"/>
    <property type="match status" value="1"/>
</dbReference>
<evidence type="ECO:0000259" key="2">
    <source>
        <dbReference type="PROSITE" id="PS50090"/>
    </source>
</evidence>
<feature type="region of interest" description="Disordered" evidence="1">
    <location>
        <begin position="172"/>
        <end position="301"/>
    </location>
</feature>
<feature type="compositionally biased region" description="Polar residues" evidence="1">
    <location>
        <begin position="35"/>
        <end position="60"/>
    </location>
</feature>
<dbReference type="CDD" id="cd00167">
    <property type="entry name" value="SANT"/>
    <property type="match status" value="1"/>
</dbReference>
<sequence>MDPHSIKRPRILPPEAKTLPRNTAPAALQGIPTFKCNTTSQHTSSLDSTHSHRPSVSMSTVGLGAPTSAFATPSRTMLTSRPSTQSTGGPARRRDSYSFHHSRDNLFHKDTHHRDLPKQQQMQLDAQKRYQQQLQLQEAHREFHRQRELYQLRQQQQPQQDHRQLQLQRLMHATSPSSSTTPSTSCSPSYSTLSSSQPQRPTATLPQHHHHHHHHHFHVHATPEASSAQRNQMNTFVNQRPSAMSSRTPSNAAVSISSTHLASASPSVPNPTLIASAGLHHHHHHHQHRGKFHQQLPQRSSQFSEWTSVKEKERARLLAHMARVREAQPLLPSAEAARENLKQLSQRIHQRRTRARETILYDLHQGVKTVEAQVQKQVDMVLSRLKDAPGSKYAFALTHTFLTQIPQALSNTILPSAISAVADTVAGRTTNSLTTLRGRAGLDEDDEEDDDDEDEDDLEHLDGLDEISYQQHMALMRLHHQQDSGWSQQLSSEFGTIALAPTSMASSFEIPPGHASSETTARSSTDMEHQECDATVSEPTSGCSSGSECEKPGSVSISSAGASEILAAYTHHNYSTAAAQVLTAALPSFIPSMVAPIVCVFSYPSPPATKPNSPDHPAPASPSVVKAQKGQGPAAMMLVDVKGDPDSTVNAMHPDWSQLSQDKNFHETIKSDPGIAEVTTTAWTTAEREALFLAATRFKLRGQWSKIRDMMRLHRTDKEIEDEYRRLYGEDSEDETDDEMKEDNDDNLVAIKKESDVEDGDADDEADAAVFLKFGGPGRSSPLAALTSAGLDVSRQAAPPQGSMLMDIQPLPTTATRSPSRETHRPYRRDPLVNCRLERSPRLEHSRPHEKPAMASNEKSLRVVKKEFLIDKRFTLEEIPMRL</sequence>
<feature type="compositionally biased region" description="Basic residues" evidence="1">
    <location>
        <begin position="1"/>
        <end position="10"/>
    </location>
</feature>
<proteinExistence type="predicted"/>
<dbReference type="AlphaFoldDB" id="A0A9P8A3P8"/>
<evidence type="ECO:0000313" key="3">
    <source>
        <dbReference type="EMBL" id="KAG9321809.1"/>
    </source>
</evidence>
<dbReference type="PANTHER" id="PTHR15326:SF2">
    <property type="entry name" value="PROTEIN TAMOZHENNIC"/>
    <property type="match status" value="1"/>
</dbReference>
<evidence type="ECO:0000313" key="4">
    <source>
        <dbReference type="Proteomes" id="UP000717515"/>
    </source>
</evidence>
<gene>
    <name evidence="3" type="ORF">KVV02_006555</name>
</gene>
<feature type="compositionally biased region" description="Basic residues" evidence="1">
    <location>
        <begin position="279"/>
        <end position="292"/>
    </location>
</feature>
<evidence type="ECO:0000256" key="1">
    <source>
        <dbReference type="SAM" id="MobiDB-lite"/>
    </source>
</evidence>
<feature type="region of interest" description="Disordered" evidence="1">
    <location>
        <begin position="35"/>
        <end position="97"/>
    </location>
</feature>
<feature type="compositionally biased region" description="Polar residues" evidence="1">
    <location>
        <begin position="537"/>
        <end position="547"/>
    </location>
</feature>
<dbReference type="PROSITE" id="PS50090">
    <property type="entry name" value="MYB_LIKE"/>
    <property type="match status" value="1"/>
</dbReference>
<feature type="compositionally biased region" description="Acidic residues" evidence="1">
    <location>
        <begin position="443"/>
        <end position="458"/>
    </location>
</feature>
<feature type="compositionally biased region" description="Pro residues" evidence="1">
    <location>
        <begin position="607"/>
        <end position="620"/>
    </location>
</feature>
<feature type="compositionally biased region" description="Polar residues" evidence="1">
    <location>
        <begin position="224"/>
        <end position="267"/>
    </location>
</feature>
<dbReference type="EMBL" id="JAIFTL010000182">
    <property type="protein sequence ID" value="KAG9321809.1"/>
    <property type="molecule type" value="Genomic_DNA"/>
</dbReference>
<feature type="region of interest" description="Disordered" evidence="1">
    <location>
        <begin position="109"/>
        <end position="136"/>
    </location>
</feature>